<dbReference type="PANTHER" id="PTHR46167:SF1">
    <property type="entry name" value="N-LYSINE METHYLTRANSFERASE KMT5A"/>
    <property type="match status" value="1"/>
</dbReference>
<dbReference type="GO" id="GO:0043516">
    <property type="term" value="P:regulation of DNA damage response, signal transduction by p53 class mediator"/>
    <property type="evidence" value="ECO:0007669"/>
    <property type="project" value="TreeGrafter"/>
</dbReference>
<sequence length="205" mass="23952">MVENRRRKRAANTDPADEEFYAASVKFQITDFFPVRRSARKTGKTLQEEKEKDVLHRIENPEIYEKDLIIKDFGPKGRGIVAPVDYKRNDFVVEYKGELISIPEAERREQRYSQDERIGSYMYYFKRKGHHYCVDATAETPYKGRLVNHSFLNPNLHTKVVEAPNNKFYLCLFAKRAIKAGDELLYDYGDHSPKAVANNPWIIVT</sequence>
<dbReference type="GO" id="GO:0042799">
    <property type="term" value="F:histone H4K20 methyltransferase activity"/>
    <property type="evidence" value="ECO:0007669"/>
    <property type="project" value="TreeGrafter"/>
</dbReference>
<accession>A0A7E4V6Z8</accession>
<dbReference type="InterPro" id="IPR001214">
    <property type="entry name" value="SET_dom"/>
</dbReference>
<dbReference type="Proteomes" id="UP000492821">
    <property type="component" value="Unassembled WGS sequence"/>
</dbReference>
<dbReference type="GO" id="GO:0005634">
    <property type="term" value="C:nucleus"/>
    <property type="evidence" value="ECO:0007669"/>
    <property type="project" value="TreeGrafter"/>
</dbReference>
<dbReference type="PANTHER" id="PTHR46167">
    <property type="entry name" value="N-LYSINE METHYLTRANSFERASE KMT5A"/>
    <property type="match status" value="1"/>
</dbReference>
<dbReference type="WBParaSite" id="Pan_g17374.t1">
    <property type="protein sequence ID" value="Pan_g17374.t1"/>
    <property type="gene ID" value="Pan_g17374"/>
</dbReference>
<keyword evidence="2" id="KW-1185">Reference proteome</keyword>
<dbReference type="SMART" id="SM00317">
    <property type="entry name" value="SET"/>
    <property type="match status" value="1"/>
</dbReference>
<dbReference type="AlphaFoldDB" id="A0A7E4V6Z8"/>
<evidence type="ECO:0000259" key="1">
    <source>
        <dbReference type="PROSITE" id="PS50280"/>
    </source>
</evidence>
<dbReference type="InterPro" id="IPR046341">
    <property type="entry name" value="SET_dom_sf"/>
</dbReference>
<evidence type="ECO:0000313" key="3">
    <source>
        <dbReference type="WBParaSite" id="Pan_g17374.t1"/>
    </source>
</evidence>
<dbReference type="PROSITE" id="PS50280">
    <property type="entry name" value="SET"/>
    <property type="match status" value="1"/>
</dbReference>
<name>A0A7E4V6Z8_PANRE</name>
<dbReference type="InterPro" id="IPR047266">
    <property type="entry name" value="KMT5A-like_SET"/>
</dbReference>
<evidence type="ECO:0000313" key="2">
    <source>
        <dbReference type="Proteomes" id="UP000492821"/>
    </source>
</evidence>
<proteinExistence type="predicted"/>
<dbReference type="Pfam" id="PF00856">
    <property type="entry name" value="SET"/>
    <property type="match status" value="1"/>
</dbReference>
<dbReference type="SUPFAM" id="SSF82199">
    <property type="entry name" value="SET domain"/>
    <property type="match status" value="1"/>
</dbReference>
<dbReference type="GO" id="GO:0006357">
    <property type="term" value="P:regulation of transcription by RNA polymerase II"/>
    <property type="evidence" value="ECO:0007669"/>
    <property type="project" value="TreeGrafter"/>
</dbReference>
<organism evidence="2 3">
    <name type="scientific">Panagrellus redivivus</name>
    <name type="common">Microworm</name>
    <dbReference type="NCBI Taxonomy" id="6233"/>
    <lineage>
        <taxon>Eukaryota</taxon>
        <taxon>Metazoa</taxon>
        <taxon>Ecdysozoa</taxon>
        <taxon>Nematoda</taxon>
        <taxon>Chromadorea</taxon>
        <taxon>Rhabditida</taxon>
        <taxon>Tylenchina</taxon>
        <taxon>Panagrolaimomorpha</taxon>
        <taxon>Panagrolaimoidea</taxon>
        <taxon>Panagrolaimidae</taxon>
        <taxon>Panagrellus</taxon>
    </lineage>
</organism>
<dbReference type="CDD" id="cd10528">
    <property type="entry name" value="SET_SETD8"/>
    <property type="match status" value="1"/>
</dbReference>
<reference evidence="2" key="1">
    <citation type="journal article" date="2013" name="Genetics">
        <title>The draft genome and transcriptome of Panagrellus redivivus are shaped by the harsh demands of a free-living lifestyle.</title>
        <authorList>
            <person name="Srinivasan J."/>
            <person name="Dillman A.R."/>
            <person name="Macchietto M.G."/>
            <person name="Heikkinen L."/>
            <person name="Lakso M."/>
            <person name="Fracchia K.M."/>
            <person name="Antoshechkin I."/>
            <person name="Mortazavi A."/>
            <person name="Wong G."/>
            <person name="Sternberg P.W."/>
        </authorList>
    </citation>
    <scope>NUCLEOTIDE SEQUENCE [LARGE SCALE GENOMIC DNA]</scope>
    <source>
        <strain evidence="2">MT8872</strain>
    </source>
</reference>
<protein>
    <submittedName>
        <fullName evidence="3">SET domain-containing protein</fullName>
    </submittedName>
</protein>
<feature type="domain" description="SET" evidence="1">
    <location>
        <begin position="66"/>
        <end position="189"/>
    </location>
</feature>
<dbReference type="InterPro" id="IPR051760">
    <property type="entry name" value="KMT5A"/>
</dbReference>
<reference evidence="3" key="2">
    <citation type="submission" date="2020-10" db="UniProtKB">
        <authorList>
            <consortium name="WormBaseParasite"/>
        </authorList>
    </citation>
    <scope>IDENTIFICATION</scope>
</reference>
<dbReference type="GO" id="GO:0005700">
    <property type="term" value="C:polytene chromosome"/>
    <property type="evidence" value="ECO:0007669"/>
    <property type="project" value="TreeGrafter"/>
</dbReference>
<dbReference type="Gene3D" id="2.170.270.10">
    <property type="entry name" value="SET domain"/>
    <property type="match status" value="1"/>
</dbReference>